<keyword evidence="4" id="KW-1185">Reference proteome</keyword>
<evidence type="ECO:0000256" key="1">
    <source>
        <dbReference type="SAM" id="Phobius"/>
    </source>
</evidence>
<protein>
    <submittedName>
        <fullName evidence="2">Uncharacterized protein</fullName>
    </submittedName>
</protein>
<proteinExistence type="predicted"/>
<reference evidence="4 5" key="1">
    <citation type="submission" date="2016-05" db="EMBL/GenBank/DDBJ databases">
        <title>Complete genome sequence of two 2,5-diketo-D-glunonic acid producing strain Tatumella citrea.</title>
        <authorList>
            <person name="Duan C."/>
            <person name="Yang J."/>
            <person name="Yang S."/>
        </authorList>
    </citation>
    <scope>NUCLEOTIDE SEQUENCE [LARGE SCALE GENOMIC DNA]</scope>
    <source>
        <strain evidence="3 4">ATCC 39140</strain>
        <strain evidence="2 5">DSM 13699</strain>
    </source>
</reference>
<name>A0A1Y0L3V9_TATCI</name>
<evidence type="ECO:0000313" key="5">
    <source>
        <dbReference type="Proteomes" id="UP000195814"/>
    </source>
</evidence>
<dbReference type="EMBL" id="CP015581">
    <property type="protein sequence ID" value="ARU96730.1"/>
    <property type="molecule type" value="Genomic_DNA"/>
</dbReference>
<dbReference type="OrthoDB" id="6477852at2"/>
<organism evidence="2 5">
    <name type="scientific">Tatumella citrea</name>
    <name type="common">Pantoea citrea</name>
    <dbReference type="NCBI Taxonomy" id="53336"/>
    <lineage>
        <taxon>Bacteria</taxon>
        <taxon>Pseudomonadati</taxon>
        <taxon>Pseudomonadota</taxon>
        <taxon>Gammaproteobacteria</taxon>
        <taxon>Enterobacterales</taxon>
        <taxon>Erwiniaceae</taxon>
        <taxon>Tatumella</taxon>
    </lineage>
</organism>
<keyword evidence="1" id="KW-0812">Transmembrane</keyword>
<sequence>MDFTRIYLAGASAMGVFLVFDAFRRKGWIGNKTLYSVVLLFVVLWNVGDFYYSKIKRNKQSINKIEENMLKAPMMQVLKQYDQELFYQLRDKMVAMNKNNKTDQEVFNELLIDFVKTHNERFNFAPDQDIISLTRLSRDQIVYAKGVSDDFCFRFSYPLFSGGMKVWLDFPESILQKRKFLEAELVRNSYGINKHMITSDETSQARKDYDNMASQLNLKYGTDLEIMSDPKKGLKKKKIACEISEDMLNYILSLPAERSAGIYRLIMSLN</sequence>
<dbReference type="Proteomes" id="UP000195729">
    <property type="component" value="Chromosome"/>
</dbReference>
<dbReference type="KEGG" id="tci:A7K98_02115"/>
<dbReference type="EMBL" id="CP015579">
    <property type="protein sequence ID" value="ARU92693.1"/>
    <property type="molecule type" value="Genomic_DNA"/>
</dbReference>
<evidence type="ECO:0000313" key="3">
    <source>
        <dbReference type="EMBL" id="ARU96730.1"/>
    </source>
</evidence>
<dbReference type="Proteomes" id="UP000195814">
    <property type="component" value="Chromosome"/>
</dbReference>
<gene>
    <name evidence="2" type="ORF">A7K98_02115</name>
    <name evidence="3" type="ORF">A7K99_02115</name>
</gene>
<keyword evidence="1" id="KW-1133">Transmembrane helix</keyword>
<feature type="transmembrane region" description="Helical" evidence="1">
    <location>
        <begin position="6"/>
        <end position="23"/>
    </location>
</feature>
<keyword evidence="1" id="KW-0472">Membrane</keyword>
<dbReference type="RefSeq" id="WP_087487076.1">
    <property type="nucleotide sequence ID" value="NZ_CP015579.1"/>
</dbReference>
<accession>A0A1Y0L3V9</accession>
<feature type="transmembrane region" description="Helical" evidence="1">
    <location>
        <begin position="35"/>
        <end position="52"/>
    </location>
</feature>
<dbReference type="AlphaFoldDB" id="A0A1Y0L3V9"/>
<evidence type="ECO:0000313" key="2">
    <source>
        <dbReference type="EMBL" id="ARU92693.1"/>
    </source>
</evidence>
<evidence type="ECO:0000313" key="4">
    <source>
        <dbReference type="Proteomes" id="UP000195729"/>
    </source>
</evidence>